<evidence type="ECO:0000313" key="1">
    <source>
        <dbReference type="EMBL" id="AKH63296.1"/>
    </source>
</evidence>
<dbReference type="AlphaFoldDB" id="A0A0F7LN89"/>
<dbReference type="SUPFAM" id="SSF141452">
    <property type="entry name" value="Hcp1-like"/>
    <property type="match status" value="1"/>
</dbReference>
<evidence type="ECO:0000313" key="2">
    <source>
        <dbReference type="Proteomes" id="UP000034866"/>
    </source>
</evidence>
<dbReference type="OrthoDB" id="5674026at2"/>
<proteinExistence type="predicted"/>
<dbReference type="STRING" id="230089.VY86_08015"/>
<dbReference type="Gene3D" id="2.30.110.20">
    <property type="entry name" value="Hcp1-like"/>
    <property type="match status" value="1"/>
</dbReference>
<dbReference type="InterPro" id="IPR008514">
    <property type="entry name" value="T6SS_Hcp"/>
</dbReference>
<keyword evidence="2" id="KW-1185">Reference proteome</keyword>
<name>A0A0F7LN89_9GAMM</name>
<dbReference type="PATRIC" id="fig|230089.6.peg.1763"/>
<dbReference type="RefSeq" id="WP_046974571.1">
    <property type="nucleotide sequence ID" value="NZ_CP011104.1"/>
</dbReference>
<dbReference type="PANTHER" id="PTHR34319">
    <property type="entry name" value="MAJOR EXPORTED PROTEIN"/>
    <property type="match status" value="1"/>
</dbReference>
<organism evidence="1 2">
    <name type="scientific">Photorhabdus thracensis</name>
    <dbReference type="NCBI Taxonomy" id="230089"/>
    <lineage>
        <taxon>Bacteria</taxon>
        <taxon>Pseudomonadati</taxon>
        <taxon>Pseudomonadota</taxon>
        <taxon>Gammaproteobacteria</taxon>
        <taxon>Enterobacterales</taxon>
        <taxon>Morganellaceae</taxon>
        <taxon>Photorhabdus</taxon>
    </lineage>
</organism>
<reference evidence="2" key="2">
    <citation type="submission" date="2015-03" db="EMBL/GenBank/DDBJ databases">
        <title>Genome sequence of Azospirillum thiophilum strain DSM 21654T.</title>
        <authorList>
            <person name="Kwak Y."/>
            <person name="Shin J.-H."/>
        </authorList>
    </citation>
    <scope>NUCLEOTIDE SEQUENCE [LARGE SCALE GENOMIC DNA]</scope>
    <source>
        <strain evidence="2">DSM 15199</strain>
    </source>
</reference>
<protein>
    <submittedName>
        <fullName evidence="1">Hcp</fullName>
    </submittedName>
</protein>
<dbReference type="PANTHER" id="PTHR34319:SF7">
    <property type="entry name" value="HNH ENDONUCLEASE DOMAIN-CONTAINING PROTEIN"/>
    <property type="match status" value="1"/>
</dbReference>
<dbReference type="KEGG" id="ptt:VY86_08015"/>
<reference evidence="1 2" key="1">
    <citation type="journal article" date="2015" name="J. Biotechnol.">
        <title>Complete genome sequence of Photorhabdus temperata subsp. thracensis 39-8(T), an entomopathogenic bacterium for the improved commercial bioinsecticide.</title>
        <authorList>
            <person name="Kwak Y."/>
            <person name="Shin J.H."/>
        </authorList>
    </citation>
    <scope>NUCLEOTIDE SEQUENCE [LARGE SCALE GENOMIC DNA]</scope>
    <source>
        <strain evidence="1 2">DSM 15199</strain>
    </source>
</reference>
<dbReference type="EMBL" id="CP011104">
    <property type="protein sequence ID" value="AKH63296.1"/>
    <property type="molecule type" value="Genomic_DNA"/>
</dbReference>
<dbReference type="InterPro" id="IPR052947">
    <property type="entry name" value="T6SS_Hcp1_domain"/>
</dbReference>
<gene>
    <name evidence="1" type="ORF">VY86_08015</name>
</gene>
<dbReference type="Pfam" id="PF05638">
    <property type="entry name" value="T6SS_HCP"/>
    <property type="match status" value="1"/>
</dbReference>
<accession>A0A0F7LN89</accession>
<dbReference type="Proteomes" id="UP000034866">
    <property type="component" value="Chromosome"/>
</dbReference>
<dbReference type="NCBIfam" id="TIGR03344">
    <property type="entry name" value="VI_effect_Hcp1"/>
    <property type="match status" value="1"/>
</dbReference>
<dbReference type="InterPro" id="IPR036624">
    <property type="entry name" value="Hcp1-lik_sf"/>
</dbReference>
<sequence length="159" mass="17726">MADMIYMTVKGKKQGLISAGCSSVDSIGNKYQANHFDQILVYSLSHAITRAQNVDHQPIVIQKPIDKSSPLLGVAISDNESLECSIDFYRTNSNGAQERYYNIKITGATITEISVLHPHSLNHNELPPQESISLKYTNITWNHLIAGTGGYSIWDDRIY</sequence>